<dbReference type="PANTHER" id="PTHR47595">
    <property type="entry name" value="HEAT SHOCK 70 KDA PROTEIN 14"/>
    <property type="match status" value="1"/>
</dbReference>
<dbReference type="FunFam" id="1.10.10.60:FF:000032">
    <property type="entry name" value="Zinc finger and SCAN domain-containing 20"/>
    <property type="match status" value="1"/>
</dbReference>
<evidence type="ECO:0000259" key="2">
    <source>
        <dbReference type="Pfam" id="PF13837"/>
    </source>
</evidence>
<dbReference type="AlphaFoldDB" id="A0A1X7V2Y0"/>
<dbReference type="Gene3D" id="1.10.10.60">
    <property type="entry name" value="Homeodomain-like"/>
    <property type="match status" value="1"/>
</dbReference>
<dbReference type="InParanoid" id="A0A1X7V2Y0"/>
<feature type="domain" description="Myb/SANT-like DNA-binding" evidence="2">
    <location>
        <begin position="4"/>
        <end position="92"/>
    </location>
</feature>
<dbReference type="KEGG" id="aqu:105312449"/>
<dbReference type="Proteomes" id="UP000007879">
    <property type="component" value="Unassembled WGS sequence"/>
</dbReference>
<dbReference type="Pfam" id="PF13837">
    <property type="entry name" value="Myb_DNA-bind_4"/>
    <property type="match status" value="1"/>
</dbReference>
<evidence type="ECO:0000256" key="1">
    <source>
        <dbReference type="SAM" id="MobiDB-lite"/>
    </source>
</evidence>
<evidence type="ECO:0000313" key="3">
    <source>
        <dbReference type="EnsemblMetazoa" id="Aqu2.1.34149_001"/>
    </source>
</evidence>
<dbReference type="InterPro" id="IPR044822">
    <property type="entry name" value="Myb_DNA-bind_4"/>
</dbReference>
<reference evidence="3" key="2">
    <citation type="submission" date="2017-05" db="UniProtKB">
        <authorList>
            <consortium name="EnsemblMetazoa"/>
        </authorList>
    </citation>
    <scope>IDENTIFICATION</scope>
</reference>
<dbReference type="EnsemblMetazoa" id="XM_011405109.1">
    <property type="protein sequence ID" value="XP_011403411.1"/>
    <property type="gene ID" value="LOC105312449"/>
</dbReference>
<dbReference type="PANTHER" id="PTHR47595:SF1">
    <property type="entry name" value="MYB_SANT-LIKE DNA-BINDING DOMAIN-CONTAINING PROTEIN"/>
    <property type="match status" value="1"/>
</dbReference>
<dbReference type="OrthoDB" id="691673at2759"/>
<organism evidence="3">
    <name type="scientific">Amphimedon queenslandica</name>
    <name type="common">Sponge</name>
    <dbReference type="NCBI Taxonomy" id="400682"/>
    <lineage>
        <taxon>Eukaryota</taxon>
        <taxon>Metazoa</taxon>
        <taxon>Porifera</taxon>
        <taxon>Demospongiae</taxon>
        <taxon>Heteroscleromorpha</taxon>
        <taxon>Haplosclerida</taxon>
        <taxon>Niphatidae</taxon>
        <taxon>Amphimedon</taxon>
    </lineage>
</organism>
<gene>
    <name evidence="3" type="primary">105312449</name>
</gene>
<evidence type="ECO:0000313" key="4">
    <source>
        <dbReference type="Proteomes" id="UP000007879"/>
    </source>
</evidence>
<keyword evidence="4" id="KW-1185">Reference proteome</keyword>
<name>A0A1X7V2Y0_AMPQE</name>
<proteinExistence type="predicted"/>
<protein>
    <recommendedName>
        <fullName evidence="2">Myb/SANT-like DNA-binding domain-containing protein</fullName>
    </recommendedName>
</protein>
<accession>A0A1X7V2Y0</accession>
<feature type="region of interest" description="Disordered" evidence="1">
    <location>
        <begin position="113"/>
        <end position="134"/>
    </location>
</feature>
<reference evidence="4" key="1">
    <citation type="journal article" date="2010" name="Nature">
        <title>The Amphimedon queenslandica genome and the evolution of animal complexity.</title>
        <authorList>
            <person name="Srivastava M."/>
            <person name="Simakov O."/>
            <person name="Chapman J."/>
            <person name="Fahey B."/>
            <person name="Gauthier M.E."/>
            <person name="Mitros T."/>
            <person name="Richards G.S."/>
            <person name="Conaco C."/>
            <person name="Dacre M."/>
            <person name="Hellsten U."/>
            <person name="Larroux C."/>
            <person name="Putnam N.H."/>
            <person name="Stanke M."/>
            <person name="Adamska M."/>
            <person name="Darling A."/>
            <person name="Degnan S.M."/>
            <person name="Oakley T.H."/>
            <person name="Plachetzki D.C."/>
            <person name="Zhai Y."/>
            <person name="Adamski M."/>
            <person name="Calcino A."/>
            <person name="Cummins S.F."/>
            <person name="Goodstein D.M."/>
            <person name="Harris C."/>
            <person name="Jackson D.J."/>
            <person name="Leys S.P."/>
            <person name="Shu S."/>
            <person name="Woodcroft B.J."/>
            <person name="Vervoort M."/>
            <person name="Kosik K.S."/>
            <person name="Manning G."/>
            <person name="Degnan B.M."/>
            <person name="Rokhsar D.S."/>
        </authorList>
    </citation>
    <scope>NUCLEOTIDE SEQUENCE [LARGE SCALE GENOMIC DNA]</scope>
</reference>
<dbReference type="EnsemblMetazoa" id="Aqu2.1.34149_001">
    <property type="protein sequence ID" value="Aqu2.1.34149_001"/>
    <property type="gene ID" value="Aqu2.1.34149"/>
</dbReference>
<sequence length="185" mass="20927">MATNTWSEAETYKLIELWGDDKIQSQLEGCKRNKTVYERVACSMCDAGFDKSAEQCREKAKKLKGEYKKIKDKHRVTGEGRRKWKFLDAMDNVLADKPSQPSALIDTLSEDTHDTNHHFENDKQSDKHSDCPVTSDERASLAESEVTSLQNLINDASYSQDSPVTSGAESKVTHFISPIHKCKKK</sequence>